<sequence length="135" mass="15460">MKQRPREAFTLVESVIVLSLVALLLLLGLQFRPGAGFFRPSQKDFERAVIQSFDQAKKRAQVQNEQQMLDFASDGLDVSGRHIAYPRGYQIEKSRTIKVQESGFIAPQSVYWTKGRQRLRFVIVFGGGDVYFKEM</sequence>
<feature type="transmembrane region" description="Helical" evidence="1">
    <location>
        <begin position="12"/>
        <end position="31"/>
    </location>
</feature>
<comment type="caution">
    <text evidence="2">The sequence shown here is derived from an EMBL/GenBank/DDBJ whole genome shotgun (WGS) entry which is preliminary data.</text>
</comment>
<reference evidence="2 3" key="1">
    <citation type="submission" date="2020-02" db="EMBL/GenBank/DDBJ databases">
        <title>Fructobacillus sp. isolated from paper mulberry of Taiwan.</title>
        <authorList>
            <person name="Lin S.-T."/>
        </authorList>
    </citation>
    <scope>NUCLEOTIDE SEQUENCE [LARGE SCALE GENOMIC DNA]</scope>
    <source>
        <strain evidence="2 3">M1-10</strain>
    </source>
</reference>
<gene>
    <name evidence="2" type="ORF">G6R27_03460</name>
</gene>
<keyword evidence="1" id="KW-0472">Membrane</keyword>
<dbReference type="Proteomes" id="UP001519418">
    <property type="component" value="Unassembled WGS sequence"/>
</dbReference>
<keyword evidence="3" id="KW-1185">Reference proteome</keyword>
<keyword evidence="1" id="KW-0812">Transmembrane</keyword>
<evidence type="ECO:0000313" key="2">
    <source>
        <dbReference type="EMBL" id="MBS9335097.1"/>
    </source>
</evidence>
<keyword evidence="1" id="KW-1133">Transmembrane helix</keyword>
<dbReference type="RefSeq" id="WP_213819676.1">
    <property type="nucleotide sequence ID" value="NZ_JAAMFI010000001.1"/>
</dbReference>
<proteinExistence type="predicted"/>
<evidence type="ECO:0000256" key="1">
    <source>
        <dbReference type="SAM" id="Phobius"/>
    </source>
</evidence>
<name>A0ABS5QT09_9LACO</name>
<dbReference type="EMBL" id="JAAMFI010000001">
    <property type="protein sequence ID" value="MBS9335097.1"/>
    <property type="molecule type" value="Genomic_DNA"/>
</dbReference>
<organism evidence="2 3">
    <name type="scientific">Fructobacillus papyriferae</name>
    <dbReference type="NCBI Taxonomy" id="2713171"/>
    <lineage>
        <taxon>Bacteria</taxon>
        <taxon>Bacillati</taxon>
        <taxon>Bacillota</taxon>
        <taxon>Bacilli</taxon>
        <taxon>Lactobacillales</taxon>
        <taxon>Lactobacillaceae</taxon>
        <taxon>Fructobacillus</taxon>
    </lineage>
</organism>
<protein>
    <recommendedName>
        <fullName evidence="4">Prepilin-type N-terminal cleavage/methylation domain-containing protein</fullName>
    </recommendedName>
</protein>
<evidence type="ECO:0000313" key="3">
    <source>
        <dbReference type="Proteomes" id="UP001519418"/>
    </source>
</evidence>
<evidence type="ECO:0008006" key="4">
    <source>
        <dbReference type="Google" id="ProtNLM"/>
    </source>
</evidence>
<accession>A0ABS5QT09</accession>